<gene>
    <name evidence="2" type="ORF">LCGC14_1480230</name>
</gene>
<accession>A0A0F9JAD4</accession>
<reference evidence="2" key="1">
    <citation type="journal article" date="2015" name="Nature">
        <title>Complex archaea that bridge the gap between prokaryotes and eukaryotes.</title>
        <authorList>
            <person name="Spang A."/>
            <person name="Saw J.H."/>
            <person name="Jorgensen S.L."/>
            <person name="Zaremba-Niedzwiedzka K."/>
            <person name="Martijn J."/>
            <person name="Lind A.E."/>
            <person name="van Eijk R."/>
            <person name="Schleper C."/>
            <person name="Guy L."/>
            <person name="Ettema T.J."/>
        </authorList>
    </citation>
    <scope>NUCLEOTIDE SEQUENCE</scope>
</reference>
<dbReference type="Pfam" id="PF25731">
    <property type="entry name" value="crAss_MUZ"/>
    <property type="match status" value="1"/>
</dbReference>
<proteinExistence type="predicted"/>
<dbReference type="AlphaFoldDB" id="A0A0F9JAD4"/>
<evidence type="ECO:0000313" key="2">
    <source>
        <dbReference type="EMBL" id="KKM66533.1"/>
    </source>
</evidence>
<feature type="non-terminal residue" evidence="2">
    <location>
        <position position="1"/>
    </location>
</feature>
<name>A0A0F9JAD4_9ZZZZ</name>
<sequence>NQYEAASGVTISSDGNYGKLSAIKDSSSIATLIANASITDYDNIHIMNMIPSRIKTGASTNVEGAIVFAYNGDTTTFLVYAFTIPSTLTLLYTQTVTLSESKRFVDAVIYRENGIDYVYFADYQEAIKKIACDTTQTLPVSREQTLLLKTGFRGRIDDIDIESGNGGDLLCGTYQFTFRLINFTSDRYTKWSVLTNPITIGMQHSVANTQPYGGVGFVSDHNIELNYSFEKNYAASGTVLYDYVQFAVIENVNGTKEANLTVKVLSPTALSDVAAGTNITYDYSTNGTFAEELLTIDDVTVDEAAIKSVRTLQIKHNRLIGGNVIYHQLDYDNGSPTVAAGSTPAISVLTGVMGYSDYENATNKVGYWRGELYRFAISYFDEFGNYSKPKILDLSGVTDNKASSGTDMKFPDRSNGLYGTLLNASDNIQAMYLSLAGIDNHPMWAKGFVILRAPRKKKIQFQTPLVPSILVQPAQAKGQYPDQRKDEVGLFMDVLNVEAANPDGSYVPKNYFHILPKSMVNQGDLKAVTSITGRVYLINTSSHYLQLKTDLNGNFGLAPTSSETLLYSHAAGTASNTPEIWKDSGTKVTASDPSINVTWHDRVLANDLWINENLFQPYLTDSSVMTFANPTTRDYLITISDA</sequence>
<dbReference type="EMBL" id="LAZR01010512">
    <property type="protein sequence ID" value="KKM66533.1"/>
    <property type="molecule type" value="Genomic_DNA"/>
</dbReference>
<organism evidence="2">
    <name type="scientific">marine sediment metagenome</name>
    <dbReference type="NCBI Taxonomy" id="412755"/>
    <lineage>
        <taxon>unclassified sequences</taxon>
        <taxon>metagenomes</taxon>
        <taxon>ecological metagenomes</taxon>
    </lineage>
</organism>
<evidence type="ECO:0000259" key="1">
    <source>
        <dbReference type="Pfam" id="PF25731"/>
    </source>
</evidence>
<comment type="caution">
    <text evidence="2">The sequence shown here is derived from an EMBL/GenBank/DDBJ whole genome shotgun (WGS) entry which is preliminary data.</text>
</comment>
<feature type="domain" description="Crassvirus muzzle protein N-terminal region" evidence="1">
    <location>
        <begin position="245"/>
        <end position="458"/>
    </location>
</feature>
<dbReference type="InterPro" id="IPR057889">
    <property type="entry name" value="crAss_MUZ_N"/>
</dbReference>
<protein>
    <recommendedName>
        <fullName evidence="1">Crassvirus muzzle protein N-terminal region domain-containing protein</fullName>
    </recommendedName>
</protein>